<dbReference type="InterPro" id="IPR028051">
    <property type="entry name" value="CheX-like_dom"/>
</dbReference>
<keyword evidence="1" id="KW-0145">Chemotaxis</keyword>
<dbReference type="PANTHER" id="PTHR39452:SF1">
    <property type="entry name" value="CHEY-P PHOSPHATASE CHEX"/>
    <property type="match status" value="1"/>
</dbReference>
<dbReference type="PANTHER" id="PTHR39452">
    <property type="entry name" value="CHEY-P PHOSPHATASE CHEX"/>
    <property type="match status" value="1"/>
</dbReference>
<protein>
    <submittedName>
        <fullName evidence="3">Chemotaxis protein CheX</fullName>
    </submittedName>
</protein>
<dbReference type="Gene3D" id="3.40.1550.10">
    <property type="entry name" value="CheC-like"/>
    <property type="match status" value="1"/>
</dbReference>
<dbReference type="Proteomes" id="UP001595710">
    <property type="component" value="Unassembled WGS sequence"/>
</dbReference>
<evidence type="ECO:0000256" key="1">
    <source>
        <dbReference type="ARBA" id="ARBA00022500"/>
    </source>
</evidence>
<comment type="caution">
    <text evidence="3">The sequence shown here is derived from an EMBL/GenBank/DDBJ whole genome shotgun (WGS) entry which is preliminary data.</text>
</comment>
<reference evidence="4" key="1">
    <citation type="journal article" date="2019" name="Int. J. Syst. Evol. Microbiol.">
        <title>The Global Catalogue of Microorganisms (GCM) 10K type strain sequencing project: providing services to taxonomists for standard genome sequencing and annotation.</title>
        <authorList>
            <consortium name="The Broad Institute Genomics Platform"/>
            <consortium name="The Broad Institute Genome Sequencing Center for Infectious Disease"/>
            <person name="Wu L."/>
            <person name="Ma J."/>
        </authorList>
    </citation>
    <scope>NUCLEOTIDE SEQUENCE [LARGE SCALE GENOMIC DNA]</scope>
    <source>
        <strain evidence="4">CECT 8288</strain>
    </source>
</reference>
<dbReference type="EMBL" id="JBHRYN010000006">
    <property type="protein sequence ID" value="MFC3700674.1"/>
    <property type="molecule type" value="Genomic_DNA"/>
</dbReference>
<dbReference type="InterPro" id="IPR038756">
    <property type="entry name" value="CheX-like"/>
</dbReference>
<proteinExistence type="predicted"/>
<evidence type="ECO:0000259" key="2">
    <source>
        <dbReference type="Pfam" id="PF13690"/>
    </source>
</evidence>
<accession>A0ABV7WQL7</accession>
<gene>
    <name evidence="3" type="ORF">ACFOND_03400</name>
</gene>
<dbReference type="SUPFAM" id="SSF103039">
    <property type="entry name" value="CheC-like"/>
    <property type="match status" value="1"/>
</dbReference>
<sequence length="154" mass="16801">MDVKLINPFVEALLEVTESMAQLTGEIGKPSIKVGDDAQGVVSGYILLNSSSNNGSLSITFTEDVLLDIYQKMLGEPLEQLDDSAYDLVGEITNMVCGGAKRRLSEQGLEFDLATPSIIKGEGHKVEHLDNKPVVVLPFTFEKGEIFIEVCLNR</sequence>
<keyword evidence="4" id="KW-1185">Reference proteome</keyword>
<dbReference type="CDD" id="cd17906">
    <property type="entry name" value="CheX"/>
    <property type="match status" value="1"/>
</dbReference>
<feature type="domain" description="Chemotaxis phosphatase CheX-like" evidence="2">
    <location>
        <begin position="43"/>
        <end position="140"/>
    </location>
</feature>
<dbReference type="RefSeq" id="WP_290283302.1">
    <property type="nucleotide sequence ID" value="NZ_JAUFQI010000001.1"/>
</dbReference>
<name>A0ABV7WQL7_9GAMM</name>
<dbReference type="InterPro" id="IPR028976">
    <property type="entry name" value="CheC-like_sf"/>
</dbReference>
<evidence type="ECO:0000313" key="3">
    <source>
        <dbReference type="EMBL" id="MFC3700674.1"/>
    </source>
</evidence>
<dbReference type="Pfam" id="PF13690">
    <property type="entry name" value="CheX"/>
    <property type="match status" value="1"/>
</dbReference>
<organism evidence="3 4">
    <name type="scientific">Reinekea marina</name>
    <dbReference type="NCBI Taxonomy" id="1310421"/>
    <lineage>
        <taxon>Bacteria</taxon>
        <taxon>Pseudomonadati</taxon>
        <taxon>Pseudomonadota</taxon>
        <taxon>Gammaproteobacteria</taxon>
        <taxon>Oceanospirillales</taxon>
        <taxon>Saccharospirillaceae</taxon>
        <taxon>Reinekea</taxon>
    </lineage>
</organism>
<evidence type="ECO:0000313" key="4">
    <source>
        <dbReference type="Proteomes" id="UP001595710"/>
    </source>
</evidence>